<evidence type="ECO:0000313" key="14">
    <source>
        <dbReference type="Proteomes" id="UP001598130"/>
    </source>
</evidence>
<feature type="transmembrane region" description="Helical" evidence="10">
    <location>
        <begin position="209"/>
        <end position="226"/>
    </location>
</feature>
<keyword evidence="7 10" id="KW-0472">Membrane</keyword>
<dbReference type="PRINTS" id="PR00864">
    <property type="entry name" value="PREPILNPTASE"/>
</dbReference>
<dbReference type="InterPro" id="IPR000045">
    <property type="entry name" value="Prepilin_IV_endopep_pep"/>
</dbReference>
<evidence type="ECO:0000256" key="3">
    <source>
        <dbReference type="ARBA" id="ARBA00022475"/>
    </source>
</evidence>
<feature type="domain" description="Prepilin type IV endopeptidase peptidase" evidence="11">
    <location>
        <begin position="112"/>
        <end position="218"/>
    </location>
</feature>
<evidence type="ECO:0000256" key="2">
    <source>
        <dbReference type="ARBA" id="ARBA00005801"/>
    </source>
</evidence>
<proteinExistence type="inferred from homology"/>
<name>A0ABW6CKS2_9CAUL</name>
<keyword evidence="9" id="KW-0645">Protease</keyword>
<evidence type="ECO:0000259" key="12">
    <source>
        <dbReference type="Pfam" id="PF06750"/>
    </source>
</evidence>
<feature type="transmembrane region" description="Helical" evidence="10">
    <location>
        <begin position="12"/>
        <end position="33"/>
    </location>
</feature>
<reference evidence="13 14" key="1">
    <citation type="submission" date="2022-09" db="EMBL/GenBank/DDBJ databases">
        <title>New species of Phenylobacterium.</title>
        <authorList>
            <person name="Mieszkin S."/>
        </authorList>
    </citation>
    <scope>NUCLEOTIDE SEQUENCE [LARGE SCALE GENOMIC DNA]</scope>
    <source>
        <strain evidence="13 14">HK31-G</strain>
    </source>
</reference>
<keyword evidence="9" id="KW-0489">Methyltransferase</keyword>
<evidence type="ECO:0000256" key="1">
    <source>
        <dbReference type="ARBA" id="ARBA00004429"/>
    </source>
</evidence>
<feature type="transmembrane region" description="Helical" evidence="10">
    <location>
        <begin position="154"/>
        <end position="175"/>
    </location>
</feature>
<keyword evidence="14" id="KW-1185">Reference proteome</keyword>
<feature type="transmembrane region" description="Helical" evidence="10">
    <location>
        <begin position="106"/>
        <end position="123"/>
    </location>
</feature>
<keyword evidence="9" id="KW-0808">Transferase</keyword>
<evidence type="ECO:0000256" key="6">
    <source>
        <dbReference type="ARBA" id="ARBA00022989"/>
    </source>
</evidence>
<keyword evidence="9" id="KW-0378">Hydrolase</keyword>
<dbReference type="InterPro" id="IPR014032">
    <property type="entry name" value="Peptidase_A24A_bac"/>
</dbReference>
<dbReference type="Pfam" id="PF01478">
    <property type="entry name" value="Peptidase_A24"/>
    <property type="match status" value="1"/>
</dbReference>
<evidence type="ECO:0000256" key="7">
    <source>
        <dbReference type="ARBA" id="ARBA00023136"/>
    </source>
</evidence>
<evidence type="ECO:0000256" key="10">
    <source>
        <dbReference type="SAM" id="Phobius"/>
    </source>
</evidence>
<dbReference type="RefSeq" id="WP_377367327.1">
    <property type="nucleotide sequence ID" value="NZ_JAOTJD010000003.1"/>
</dbReference>
<evidence type="ECO:0000256" key="8">
    <source>
        <dbReference type="RuleBase" id="RU003793"/>
    </source>
</evidence>
<evidence type="ECO:0000256" key="5">
    <source>
        <dbReference type="ARBA" id="ARBA00022692"/>
    </source>
</evidence>
<evidence type="ECO:0000256" key="9">
    <source>
        <dbReference type="RuleBase" id="RU003794"/>
    </source>
</evidence>
<dbReference type="InterPro" id="IPR010627">
    <property type="entry name" value="Prepilin_pept_A24_N"/>
</dbReference>
<gene>
    <name evidence="13" type="ORF">OCL97_02585</name>
</gene>
<evidence type="ECO:0000256" key="4">
    <source>
        <dbReference type="ARBA" id="ARBA00022519"/>
    </source>
</evidence>
<keyword evidence="6 10" id="KW-1133">Transmembrane helix</keyword>
<feature type="transmembrane region" description="Helical" evidence="10">
    <location>
        <begin position="130"/>
        <end position="148"/>
    </location>
</feature>
<dbReference type="PANTHER" id="PTHR30487">
    <property type="entry name" value="TYPE 4 PREPILIN-LIKE PROTEINS LEADER PEPTIDE-PROCESSING ENZYME"/>
    <property type="match status" value="1"/>
</dbReference>
<keyword evidence="3" id="KW-1003">Cell membrane</keyword>
<sequence length="260" mass="26838">MILDAHSLPDWGWMALAATLGAVAGSFIGLISLRLPVGRPVGAARSACDGCGRRLGVLDLVPILSFVALRGRCRTCGSPIARRYLLLEVGCALLAVWAGVVHPGPLALAGALLAWQLLLLCLLDAEHFWLPRVVTLPLVASGLAVSAASGPQAALHSLIGAAAGFLSLATIAALYRRLRGREGLGGGDAYMLAGAGAWVGWIGLPTTLLWASLAGLSLVASSLLAGRKVTADQRLPFGVFLAAGTWLTWLYGPLGGVRLP</sequence>
<dbReference type="EC" id="2.1.1.-" evidence="9"/>
<dbReference type="EMBL" id="JAOTJD010000003">
    <property type="protein sequence ID" value="MFD3262848.1"/>
    <property type="molecule type" value="Genomic_DNA"/>
</dbReference>
<comment type="function">
    <text evidence="9">Plays an essential role in type IV pili and type II pseudopili formation by proteolytically removing the leader sequence from substrate proteins and subsequently monomethylating the alpha-amino group of the newly exposed N-terminal phenylalanine.</text>
</comment>
<dbReference type="Pfam" id="PF06750">
    <property type="entry name" value="A24_N_bact"/>
    <property type="match status" value="1"/>
</dbReference>
<keyword evidence="4" id="KW-0997">Cell inner membrane</keyword>
<evidence type="ECO:0000313" key="13">
    <source>
        <dbReference type="EMBL" id="MFD3262848.1"/>
    </source>
</evidence>
<dbReference type="PANTHER" id="PTHR30487:SF0">
    <property type="entry name" value="PREPILIN LEADER PEPTIDASE_N-METHYLTRANSFERASE-RELATED"/>
    <property type="match status" value="1"/>
</dbReference>
<dbReference type="Gene3D" id="1.20.120.1220">
    <property type="match status" value="1"/>
</dbReference>
<comment type="catalytic activity">
    <reaction evidence="9">
        <text>Typically cleaves a -Gly-|-Phe- bond to release an N-terminal, basic peptide of 5-8 residues from type IV prepilin, and then N-methylates the new N-terminal amino group, the methyl donor being S-adenosyl-L-methionine.</text>
        <dbReference type="EC" id="3.4.23.43"/>
    </reaction>
</comment>
<comment type="similarity">
    <text evidence="2 8">Belongs to the peptidase A24 family.</text>
</comment>
<comment type="subcellular location">
    <subcellularLocation>
        <location evidence="1">Cell inner membrane</location>
        <topology evidence="1">Multi-pass membrane protein</topology>
    </subcellularLocation>
    <subcellularLocation>
        <location evidence="9">Cell membrane</location>
        <topology evidence="9">Multi-pass membrane protein</topology>
    </subcellularLocation>
</comment>
<keyword evidence="9" id="KW-0511">Multifunctional enzyme</keyword>
<evidence type="ECO:0000259" key="11">
    <source>
        <dbReference type="Pfam" id="PF01478"/>
    </source>
</evidence>
<accession>A0ABW6CKS2</accession>
<keyword evidence="5 9" id="KW-0812">Transmembrane</keyword>
<dbReference type="Proteomes" id="UP001598130">
    <property type="component" value="Unassembled WGS sequence"/>
</dbReference>
<feature type="transmembrane region" description="Helical" evidence="10">
    <location>
        <begin position="84"/>
        <end position="100"/>
    </location>
</feature>
<dbReference type="EC" id="3.4.23.43" evidence="9"/>
<feature type="transmembrane region" description="Helical" evidence="10">
    <location>
        <begin position="187"/>
        <end position="203"/>
    </location>
</feature>
<feature type="transmembrane region" description="Helical" evidence="10">
    <location>
        <begin position="235"/>
        <end position="252"/>
    </location>
</feature>
<feature type="domain" description="Prepilin peptidase A24 N-terminal" evidence="12">
    <location>
        <begin position="20"/>
        <end position="98"/>
    </location>
</feature>
<dbReference type="InterPro" id="IPR050882">
    <property type="entry name" value="Prepilin_peptidase/N-MTase"/>
</dbReference>
<protein>
    <recommendedName>
        <fullName evidence="9">Prepilin leader peptidase/N-methyltransferase</fullName>
        <ecNumber evidence="9">2.1.1.-</ecNumber>
        <ecNumber evidence="9">3.4.23.43</ecNumber>
    </recommendedName>
</protein>
<organism evidence="13 14">
    <name type="scientific">Phenylobacterium ferrooxidans</name>
    <dbReference type="NCBI Taxonomy" id="2982689"/>
    <lineage>
        <taxon>Bacteria</taxon>
        <taxon>Pseudomonadati</taxon>
        <taxon>Pseudomonadota</taxon>
        <taxon>Alphaproteobacteria</taxon>
        <taxon>Caulobacterales</taxon>
        <taxon>Caulobacteraceae</taxon>
        <taxon>Phenylobacterium</taxon>
    </lineage>
</organism>
<comment type="caution">
    <text evidence="13">The sequence shown here is derived from an EMBL/GenBank/DDBJ whole genome shotgun (WGS) entry which is preliminary data.</text>
</comment>